<dbReference type="InterPro" id="IPR011545">
    <property type="entry name" value="DEAD/DEAH_box_helicase_dom"/>
</dbReference>
<gene>
    <name evidence="14" type="ORF">JVT61DRAFT_9350</name>
</gene>
<evidence type="ECO:0000313" key="15">
    <source>
        <dbReference type="Proteomes" id="UP000683000"/>
    </source>
</evidence>
<dbReference type="Pfam" id="PF00270">
    <property type="entry name" value="DEAD"/>
    <property type="match status" value="1"/>
</dbReference>
<evidence type="ECO:0000256" key="9">
    <source>
        <dbReference type="RuleBase" id="RU000492"/>
    </source>
</evidence>
<comment type="catalytic activity">
    <reaction evidence="8">
        <text>ATP + H2O = ADP + phosphate + H(+)</text>
        <dbReference type="Rhea" id="RHEA:13065"/>
        <dbReference type="ChEBI" id="CHEBI:15377"/>
        <dbReference type="ChEBI" id="CHEBI:15378"/>
        <dbReference type="ChEBI" id="CHEBI:30616"/>
        <dbReference type="ChEBI" id="CHEBI:43474"/>
        <dbReference type="ChEBI" id="CHEBI:456216"/>
        <dbReference type="EC" id="3.6.4.13"/>
    </reaction>
</comment>
<dbReference type="InterPro" id="IPR027417">
    <property type="entry name" value="P-loop_NTPase"/>
</dbReference>
<dbReference type="GO" id="GO:0016787">
    <property type="term" value="F:hydrolase activity"/>
    <property type="evidence" value="ECO:0007669"/>
    <property type="project" value="UniProtKB-KW"/>
</dbReference>
<dbReference type="GO" id="GO:0003724">
    <property type="term" value="F:RNA helicase activity"/>
    <property type="evidence" value="ECO:0007669"/>
    <property type="project" value="UniProtKB-EC"/>
</dbReference>
<dbReference type="Gene3D" id="3.40.50.300">
    <property type="entry name" value="P-loop containing nucleotide triphosphate hydrolases"/>
    <property type="match status" value="2"/>
</dbReference>
<name>A0A8I2YGK3_9AGAM</name>
<dbReference type="InterPro" id="IPR014001">
    <property type="entry name" value="Helicase_ATP-bd"/>
</dbReference>
<proteinExistence type="inferred from homology"/>
<evidence type="ECO:0000256" key="10">
    <source>
        <dbReference type="SAM" id="MobiDB-lite"/>
    </source>
</evidence>
<sequence>MEAFQLLSRGGARFHKQRFKSDVQLFTHAVTKPEKSVNAPVNQDSKLPPELDFFKYAQGGRAKRKAGNTDSSSSSAPCRPDVRNKRRKTNHATEDLDGNGDDGDDAPEDRYKIPHHLMSNLLDNHYKYPTGVQAHGMPILLERRDLAAISPTGTGKTLSYLFPIMSLLEAPISSLKGTEGNGVRAIVLAPTRELAHQIYNECLKLAVKRKWRVVLYSKATASTLRDKNARDKVDIVISTPLRLVASIQEGNLDLNNVRHLVLDEADRLLDSEFLAQVQEVISTCTHPEIQKSVFSATLPAGAEQLAMGILRNPIRIVVGLKDTPLPLISQTVTYVADDASKLPSLLTYFAQPYNPPLLIFTSTQPRATSLAEELTLNGIANVDCLHAGMTKKERDDAVSRMRRGESWVMVSTEVMARGMDFKGVREVINYDFPTSVQSYIHRIGRTGRAGRDGKAVTYFTDEDAPYLKSIANVLLQSGSSVPDWILKLPKPSKLKKKQMGKIKRAETVNAARKIGRNDAIKKRAMIAGSKRRKVKELRAPEELVSQSR</sequence>
<keyword evidence="5 9" id="KW-0067">ATP-binding</keyword>
<feature type="region of interest" description="Disordered" evidence="10">
    <location>
        <begin position="55"/>
        <end position="111"/>
    </location>
</feature>
<comment type="similarity">
    <text evidence="7">Belongs to the DEAD box helicase family. DDX52/ROK1 subfamily.</text>
</comment>
<feature type="compositionally biased region" description="Acidic residues" evidence="10">
    <location>
        <begin position="95"/>
        <end position="107"/>
    </location>
</feature>
<dbReference type="CDD" id="cd18787">
    <property type="entry name" value="SF2_C_DEAD"/>
    <property type="match status" value="1"/>
</dbReference>
<accession>A0A8I2YGK3</accession>
<evidence type="ECO:0000259" key="13">
    <source>
        <dbReference type="PROSITE" id="PS51194"/>
    </source>
</evidence>
<evidence type="ECO:0000256" key="8">
    <source>
        <dbReference type="ARBA" id="ARBA00047984"/>
    </source>
</evidence>
<dbReference type="PROSITE" id="PS51194">
    <property type="entry name" value="HELICASE_CTER"/>
    <property type="match status" value="1"/>
</dbReference>
<dbReference type="SMART" id="SM00490">
    <property type="entry name" value="HELICc"/>
    <property type="match status" value="1"/>
</dbReference>
<dbReference type="PANTHER" id="PTHR47959:SF15">
    <property type="entry name" value="RNA HELICASE"/>
    <property type="match status" value="1"/>
</dbReference>
<dbReference type="InterPro" id="IPR000629">
    <property type="entry name" value="RNA-helicase_DEAD-box_CS"/>
</dbReference>
<dbReference type="CDD" id="cd17957">
    <property type="entry name" value="DEADc_DDX52"/>
    <property type="match status" value="1"/>
</dbReference>
<organism evidence="14 15">
    <name type="scientific">Boletus reticuloceps</name>
    <dbReference type="NCBI Taxonomy" id="495285"/>
    <lineage>
        <taxon>Eukaryota</taxon>
        <taxon>Fungi</taxon>
        <taxon>Dikarya</taxon>
        <taxon>Basidiomycota</taxon>
        <taxon>Agaricomycotina</taxon>
        <taxon>Agaricomycetes</taxon>
        <taxon>Agaricomycetidae</taxon>
        <taxon>Boletales</taxon>
        <taxon>Boletineae</taxon>
        <taxon>Boletaceae</taxon>
        <taxon>Boletoideae</taxon>
        <taxon>Boletus</taxon>
    </lineage>
</organism>
<dbReference type="Proteomes" id="UP000683000">
    <property type="component" value="Unassembled WGS sequence"/>
</dbReference>
<keyword evidence="6" id="KW-0694">RNA-binding</keyword>
<reference evidence="14" key="1">
    <citation type="submission" date="2021-03" db="EMBL/GenBank/DDBJ databases">
        <title>Evolutionary innovations through gain and loss of genes in the ectomycorrhizal Boletales.</title>
        <authorList>
            <person name="Wu G."/>
            <person name="Miyauchi S."/>
            <person name="Morin E."/>
            <person name="Yang Z.-L."/>
            <person name="Xu J."/>
            <person name="Martin F.M."/>
        </authorList>
    </citation>
    <scope>NUCLEOTIDE SEQUENCE</scope>
    <source>
        <strain evidence="14">BR01</strain>
    </source>
</reference>
<dbReference type="InterPro" id="IPR014013">
    <property type="entry name" value="Helic_SF1/SF2_ATP-bd_DinG/Rad3"/>
</dbReference>
<evidence type="ECO:0000256" key="3">
    <source>
        <dbReference type="ARBA" id="ARBA00022801"/>
    </source>
</evidence>
<keyword evidence="3 9" id="KW-0378">Hydrolase</keyword>
<dbReference type="SUPFAM" id="SSF52540">
    <property type="entry name" value="P-loop containing nucleoside triphosphate hydrolases"/>
    <property type="match status" value="1"/>
</dbReference>
<keyword evidence="15" id="KW-1185">Reference proteome</keyword>
<evidence type="ECO:0000259" key="12">
    <source>
        <dbReference type="PROSITE" id="PS51193"/>
    </source>
</evidence>
<evidence type="ECO:0000256" key="1">
    <source>
        <dbReference type="ARBA" id="ARBA00012552"/>
    </source>
</evidence>
<dbReference type="GO" id="GO:0005829">
    <property type="term" value="C:cytosol"/>
    <property type="evidence" value="ECO:0007669"/>
    <property type="project" value="TreeGrafter"/>
</dbReference>
<dbReference type="PROSITE" id="PS00039">
    <property type="entry name" value="DEAD_ATP_HELICASE"/>
    <property type="match status" value="1"/>
</dbReference>
<keyword evidence="2 9" id="KW-0547">Nucleotide-binding</keyword>
<feature type="domain" description="Helicase C-terminal" evidence="13">
    <location>
        <begin position="341"/>
        <end position="489"/>
    </location>
</feature>
<dbReference type="GO" id="GO:0005524">
    <property type="term" value="F:ATP binding"/>
    <property type="evidence" value="ECO:0007669"/>
    <property type="project" value="UniProtKB-KW"/>
</dbReference>
<evidence type="ECO:0000256" key="5">
    <source>
        <dbReference type="ARBA" id="ARBA00022840"/>
    </source>
</evidence>
<dbReference type="InterPro" id="IPR001650">
    <property type="entry name" value="Helicase_C-like"/>
</dbReference>
<dbReference type="OrthoDB" id="360161at2759"/>
<evidence type="ECO:0000256" key="7">
    <source>
        <dbReference type="ARBA" id="ARBA00024355"/>
    </source>
</evidence>
<evidence type="ECO:0000256" key="4">
    <source>
        <dbReference type="ARBA" id="ARBA00022806"/>
    </source>
</evidence>
<comment type="caution">
    <text evidence="14">The sequence shown here is derived from an EMBL/GenBank/DDBJ whole genome shotgun (WGS) entry which is preliminary data.</text>
</comment>
<dbReference type="InterPro" id="IPR044764">
    <property type="entry name" value="DDX52/Rok1_DEADc"/>
</dbReference>
<feature type="domain" description="Helicase ATP-binding" evidence="12">
    <location>
        <begin position="100"/>
        <end position="396"/>
    </location>
</feature>
<dbReference type="AlphaFoldDB" id="A0A8I2YGK3"/>
<evidence type="ECO:0000256" key="6">
    <source>
        <dbReference type="ARBA" id="ARBA00022884"/>
    </source>
</evidence>
<protein>
    <recommendedName>
        <fullName evidence="1">RNA helicase</fullName>
        <ecNumber evidence="1">3.6.4.13</ecNumber>
    </recommendedName>
</protein>
<dbReference type="GO" id="GO:0030490">
    <property type="term" value="P:maturation of SSU-rRNA"/>
    <property type="evidence" value="ECO:0007669"/>
    <property type="project" value="InterPro"/>
</dbReference>
<keyword evidence="4 9" id="KW-0347">Helicase</keyword>
<dbReference type="SMART" id="SM00487">
    <property type="entry name" value="DEXDc"/>
    <property type="match status" value="1"/>
</dbReference>
<dbReference type="PANTHER" id="PTHR47959">
    <property type="entry name" value="ATP-DEPENDENT RNA HELICASE RHLE-RELATED"/>
    <property type="match status" value="1"/>
</dbReference>
<evidence type="ECO:0000313" key="14">
    <source>
        <dbReference type="EMBL" id="KAG6371636.1"/>
    </source>
</evidence>
<evidence type="ECO:0000259" key="11">
    <source>
        <dbReference type="PROSITE" id="PS51192"/>
    </source>
</evidence>
<dbReference type="InterPro" id="IPR050079">
    <property type="entry name" value="DEAD_box_RNA_helicase"/>
</dbReference>
<dbReference type="Pfam" id="PF00271">
    <property type="entry name" value="Helicase_C"/>
    <property type="match status" value="1"/>
</dbReference>
<feature type="domain" description="Helicase ATP-binding" evidence="11">
    <location>
        <begin position="137"/>
        <end position="316"/>
    </location>
</feature>
<dbReference type="EMBL" id="JAGFBS010000033">
    <property type="protein sequence ID" value="KAG6371636.1"/>
    <property type="molecule type" value="Genomic_DNA"/>
</dbReference>
<dbReference type="PROSITE" id="PS51193">
    <property type="entry name" value="HELICASE_ATP_BIND_2"/>
    <property type="match status" value="1"/>
</dbReference>
<dbReference type="GO" id="GO:0003723">
    <property type="term" value="F:RNA binding"/>
    <property type="evidence" value="ECO:0007669"/>
    <property type="project" value="UniProtKB-KW"/>
</dbReference>
<dbReference type="PROSITE" id="PS51192">
    <property type="entry name" value="HELICASE_ATP_BIND_1"/>
    <property type="match status" value="1"/>
</dbReference>
<dbReference type="EC" id="3.6.4.13" evidence="1"/>
<evidence type="ECO:0000256" key="2">
    <source>
        <dbReference type="ARBA" id="ARBA00022741"/>
    </source>
</evidence>